<dbReference type="InterPro" id="IPR001375">
    <property type="entry name" value="Peptidase_S9_cat"/>
</dbReference>
<dbReference type="PANTHER" id="PTHR43056:SF5">
    <property type="entry name" value="PEPTIDASE S9 PROLYL OLIGOPEPTIDASE CATALYTIC DOMAIN-CONTAINING PROTEIN"/>
    <property type="match status" value="1"/>
</dbReference>
<evidence type="ECO:0000259" key="1">
    <source>
        <dbReference type="Pfam" id="PF00326"/>
    </source>
</evidence>
<organism evidence="2">
    <name type="scientific">freshwater metagenome</name>
    <dbReference type="NCBI Taxonomy" id="449393"/>
    <lineage>
        <taxon>unclassified sequences</taxon>
        <taxon>metagenomes</taxon>
        <taxon>ecological metagenomes</taxon>
    </lineage>
</organism>
<name>A0A6J6SLJ9_9ZZZZ</name>
<dbReference type="InterPro" id="IPR050585">
    <property type="entry name" value="Xaa-Pro_dipeptidyl-ppase/CocE"/>
</dbReference>
<dbReference type="SUPFAM" id="SSF69322">
    <property type="entry name" value="Tricorn protease domain 2"/>
    <property type="match status" value="1"/>
</dbReference>
<dbReference type="Gene3D" id="3.40.50.1820">
    <property type="entry name" value="alpha/beta hydrolase"/>
    <property type="match status" value="1"/>
</dbReference>
<dbReference type="EMBL" id="CAEZYR010000020">
    <property type="protein sequence ID" value="CAB4735495.1"/>
    <property type="molecule type" value="Genomic_DNA"/>
</dbReference>
<dbReference type="SUPFAM" id="SSF53474">
    <property type="entry name" value="alpha/beta-Hydrolases"/>
    <property type="match status" value="1"/>
</dbReference>
<dbReference type="AlphaFoldDB" id="A0A6J6SLJ9"/>
<evidence type="ECO:0000313" key="2">
    <source>
        <dbReference type="EMBL" id="CAB4735495.1"/>
    </source>
</evidence>
<feature type="domain" description="Peptidase S9 prolyl oligopeptidase catalytic" evidence="1">
    <location>
        <begin position="403"/>
        <end position="603"/>
    </location>
</feature>
<protein>
    <submittedName>
        <fullName evidence="2">Unannotated protein</fullName>
    </submittedName>
</protein>
<reference evidence="2" key="1">
    <citation type="submission" date="2020-05" db="EMBL/GenBank/DDBJ databases">
        <authorList>
            <person name="Chiriac C."/>
            <person name="Salcher M."/>
            <person name="Ghai R."/>
            <person name="Kavagutti S V."/>
        </authorList>
    </citation>
    <scope>NUCLEOTIDE SEQUENCE</scope>
</reference>
<dbReference type="Gene3D" id="2.120.10.30">
    <property type="entry name" value="TolB, C-terminal domain"/>
    <property type="match status" value="1"/>
</dbReference>
<accession>A0A6J6SLJ9</accession>
<proteinExistence type="predicted"/>
<dbReference type="InterPro" id="IPR029058">
    <property type="entry name" value="AB_hydrolase_fold"/>
</dbReference>
<sequence length="622" mass="67439">MIERAPYGTWRSPITAASIVGGAATITEVVVDGAADDAPVWFSEARPAEGGRIAILRADDDGTAREMTLLDVSVRSRVHEYGGGAWWVHADCLFYVDFADQQLRAIAPGQPVRRLTSDARDRYADLRVTADARWLVCVRERHEPGIEAANEIVAVALDDSGVVNVLASGADFVSNPRLSPDGLQLAWLQWFHPNMPWDSTELWVASFHDGIVTDARCLARDAALLQPEWSPGGALHVITDRSGWWSIERVRDGVLLAGGERDWGEPPWVFGVSTYAFRADGSLVTLKDVESVLSDVTCVRTRGARIVVAGATWTHETQVVEISNDGSSRQLRAPRDHGFDPAFCTSPEHITFPTGDGSTQAHAWFYAPANPGFAGPEGARPPLIVMAHGGPTSAAQTSLRLPTRYWTSRGFAVVDVDYRGSTGYGRAYRRALDALWGIADVEDCVAAASFLAARGDVDGEHLFIRGGSAGGYTVLCALTFYDVFAAGASHYGVADLEALATETHKFESRYLDRLVGPYPEARDLYVERSPIHHTERLGTPLIVLQGLDDLVVPPNQAEMLVRALDANGVPHAYVAFAGEGHGFRKAENIIAALEAELSFYGQISGFVPADPITPVPVRNANW</sequence>
<dbReference type="Pfam" id="PF00326">
    <property type="entry name" value="Peptidase_S9"/>
    <property type="match status" value="1"/>
</dbReference>
<gene>
    <name evidence="2" type="ORF">UFOPK2754_00792</name>
</gene>
<dbReference type="InterPro" id="IPR011042">
    <property type="entry name" value="6-blade_b-propeller_TolB-like"/>
</dbReference>
<dbReference type="GO" id="GO:0008236">
    <property type="term" value="F:serine-type peptidase activity"/>
    <property type="evidence" value="ECO:0007669"/>
    <property type="project" value="InterPro"/>
</dbReference>
<dbReference type="GO" id="GO:0006508">
    <property type="term" value="P:proteolysis"/>
    <property type="evidence" value="ECO:0007669"/>
    <property type="project" value="InterPro"/>
</dbReference>
<dbReference type="PANTHER" id="PTHR43056">
    <property type="entry name" value="PEPTIDASE S9 PROLYL OLIGOPEPTIDASE"/>
    <property type="match status" value="1"/>
</dbReference>